<proteinExistence type="predicted"/>
<keyword evidence="1" id="KW-0812">Transmembrane</keyword>
<feature type="transmembrane region" description="Helical" evidence="1">
    <location>
        <begin position="12"/>
        <end position="34"/>
    </location>
</feature>
<organism evidence="2 3">
    <name type="scientific">Saccharopolyspora gloriosae</name>
    <dbReference type="NCBI Taxonomy" id="455344"/>
    <lineage>
        <taxon>Bacteria</taxon>
        <taxon>Bacillati</taxon>
        <taxon>Actinomycetota</taxon>
        <taxon>Actinomycetes</taxon>
        <taxon>Pseudonocardiales</taxon>
        <taxon>Pseudonocardiaceae</taxon>
        <taxon>Saccharopolyspora</taxon>
    </lineage>
</organism>
<accession>A0A840N9J0</accession>
<evidence type="ECO:0008006" key="4">
    <source>
        <dbReference type="Google" id="ProtNLM"/>
    </source>
</evidence>
<dbReference type="EMBL" id="JACHIV010000001">
    <property type="protein sequence ID" value="MBB5068856.1"/>
    <property type="molecule type" value="Genomic_DNA"/>
</dbReference>
<dbReference type="AlphaFoldDB" id="A0A840N9J0"/>
<evidence type="ECO:0000313" key="3">
    <source>
        <dbReference type="Proteomes" id="UP000580474"/>
    </source>
</evidence>
<reference evidence="2 3" key="1">
    <citation type="submission" date="2020-08" db="EMBL/GenBank/DDBJ databases">
        <title>Sequencing the genomes of 1000 actinobacteria strains.</title>
        <authorList>
            <person name="Klenk H.-P."/>
        </authorList>
    </citation>
    <scope>NUCLEOTIDE SEQUENCE [LARGE SCALE GENOMIC DNA]</scope>
    <source>
        <strain evidence="2 3">DSM 45582</strain>
    </source>
</reference>
<dbReference type="InterPro" id="IPR013784">
    <property type="entry name" value="Carb-bd-like_fold"/>
</dbReference>
<feature type="transmembrane region" description="Helical" evidence="1">
    <location>
        <begin position="145"/>
        <end position="163"/>
    </location>
</feature>
<dbReference type="GO" id="GO:0030246">
    <property type="term" value="F:carbohydrate binding"/>
    <property type="evidence" value="ECO:0007669"/>
    <property type="project" value="InterPro"/>
</dbReference>
<sequence length="440" mass="46021">MPEQQPASLVRTLASSLWFPIFFILGFVLCYLLPFHAPTPHHLPVVAVGEQVAQQLDAKFAAALPGGVEVAPVPDAAAARAAITDREAVAAYDPATGELFYAKANGAALVQFLQQMFAPVAAAGGHALTTVDLAPTAPGDVLGTGLFYLLLAMNIPPYVTVMVLLRAELTTRQKLLSLVGVGAFAAIVCYAAGRLLDVIPAHPVVLLLGFLLTQAVGWTTFGLVPLVKQFIPGVAMTLFVLLSMPSSGGAIPKELVHPFFQFFHLLLPLGEAADSIRGILYFDGAGSWPGIIGLVSWCAAGVALTAATQWYAKRKQDQDPEAVAEAGSYEHEDDGGTVVDPLFEPPQPAHHRTLAGSVRLRGDVPAAGAVVTVTDSAGNQLARVDADADGGYEVHDLPDRFVTVVAAARGAAPAASRVSVPNGRSGHDFVLVPLSEPAAR</sequence>
<keyword evidence="1" id="KW-1133">Transmembrane helix</keyword>
<dbReference type="SUPFAM" id="SSF49452">
    <property type="entry name" value="Starch-binding domain-like"/>
    <property type="match status" value="1"/>
</dbReference>
<feature type="transmembrane region" description="Helical" evidence="1">
    <location>
        <begin position="291"/>
        <end position="312"/>
    </location>
</feature>
<feature type="transmembrane region" description="Helical" evidence="1">
    <location>
        <begin position="175"/>
        <end position="193"/>
    </location>
</feature>
<comment type="caution">
    <text evidence="2">The sequence shown here is derived from an EMBL/GenBank/DDBJ whole genome shotgun (WGS) entry which is preliminary data.</text>
</comment>
<evidence type="ECO:0000313" key="2">
    <source>
        <dbReference type="EMBL" id="MBB5068856.1"/>
    </source>
</evidence>
<dbReference type="RefSeq" id="WP_184478622.1">
    <property type="nucleotide sequence ID" value="NZ_JACHIV010000001.1"/>
</dbReference>
<feature type="transmembrane region" description="Helical" evidence="1">
    <location>
        <begin position="230"/>
        <end position="251"/>
    </location>
</feature>
<evidence type="ECO:0000256" key="1">
    <source>
        <dbReference type="SAM" id="Phobius"/>
    </source>
</evidence>
<dbReference type="Gene3D" id="2.60.40.1120">
    <property type="entry name" value="Carboxypeptidase-like, regulatory domain"/>
    <property type="match status" value="1"/>
</dbReference>
<dbReference type="Proteomes" id="UP000580474">
    <property type="component" value="Unassembled WGS sequence"/>
</dbReference>
<feature type="transmembrane region" description="Helical" evidence="1">
    <location>
        <begin position="199"/>
        <end position="218"/>
    </location>
</feature>
<name>A0A840N9J0_9PSEU</name>
<protein>
    <recommendedName>
        <fullName evidence="4">Carboxypeptidase family protein</fullName>
    </recommendedName>
</protein>
<keyword evidence="1" id="KW-0472">Membrane</keyword>
<keyword evidence="3" id="KW-1185">Reference proteome</keyword>
<gene>
    <name evidence="2" type="ORF">BJ969_001944</name>
</gene>